<dbReference type="InterPro" id="IPR043128">
    <property type="entry name" value="Rev_trsase/Diguanyl_cyclase"/>
</dbReference>
<dbReference type="Gene3D" id="3.30.70.270">
    <property type="match status" value="1"/>
</dbReference>
<dbReference type="PROSITE" id="PS50878">
    <property type="entry name" value="RT_POL"/>
    <property type="match status" value="1"/>
</dbReference>
<dbReference type="InterPro" id="IPR052055">
    <property type="entry name" value="Hepadnavirus_pol/RT"/>
</dbReference>
<sequence length="259" mass="30542">MEENNGLFLAQLTSSLIALYNEGHLVPLKTSISQRFHLKINLGSAIHHIQVDKEFGPLIEFIFNIRFYQCRGMGFELKRAPFIFHKTLHPVIKFIREDLQVIIFAYCDEIVIQFQNQEELNIKKQLIINILTNFVFKISMNKSVLISQMQLEFFDWKIDSNQDQISMTQGRQKKMKQMLRIWRSIVTNQQMIKIRFLASFIASVILLNLQLQRVGIHPKKLNRNMLRAALQKGWNALKFLNKQVLNEILWWIAVITSNR</sequence>
<evidence type="ECO:0000313" key="2">
    <source>
        <dbReference type="EMBL" id="KAA6356478.1"/>
    </source>
</evidence>
<reference evidence="2 3" key="1">
    <citation type="submission" date="2019-03" db="EMBL/GenBank/DDBJ databases">
        <title>Single cell metagenomics reveals metabolic interactions within the superorganism composed of flagellate Streblomastix strix and complex community of Bacteroidetes bacteria on its surface.</title>
        <authorList>
            <person name="Treitli S.C."/>
            <person name="Kolisko M."/>
            <person name="Husnik F."/>
            <person name="Keeling P."/>
            <person name="Hampl V."/>
        </authorList>
    </citation>
    <scope>NUCLEOTIDE SEQUENCE [LARGE SCALE GENOMIC DNA]</scope>
    <source>
        <strain evidence="2">ST1C</strain>
    </source>
</reference>
<feature type="domain" description="Reverse transcriptase" evidence="1">
    <location>
        <begin position="1"/>
        <end position="158"/>
    </location>
</feature>
<evidence type="ECO:0000259" key="1">
    <source>
        <dbReference type="PROSITE" id="PS50878"/>
    </source>
</evidence>
<accession>A0A5J4TDZ8</accession>
<organism evidence="2 3">
    <name type="scientific">Streblomastix strix</name>
    <dbReference type="NCBI Taxonomy" id="222440"/>
    <lineage>
        <taxon>Eukaryota</taxon>
        <taxon>Metamonada</taxon>
        <taxon>Preaxostyla</taxon>
        <taxon>Oxymonadida</taxon>
        <taxon>Streblomastigidae</taxon>
        <taxon>Streblomastix</taxon>
    </lineage>
</organism>
<dbReference type="Pfam" id="PF00078">
    <property type="entry name" value="RVT_1"/>
    <property type="match status" value="1"/>
</dbReference>
<dbReference type="AlphaFoldDB" id="A0A5J4TDZ8"/>
<name>A0A5J4TDZ8_9EUKA</name>
<dbReference type="InterPro" id="IPR000477">
    <property type="entry name" value="RT_dom"/>
</dbReference>
<dbReference type="EMBL" id="SNRW01032906">
    <property type="protein sequence ID" value="KAA6356478.1"/>
    <property type="molecule type" value="Genomic_DNA"/>
</dbReference>
<evidence type="ECO:0000313" key="3">
    <source>
        <dbReference type="Proteomes" id="UP000324800"/>
    </source>
</evidence>
<dbReference type="Proteomes" id="UP000324800">
    <property type="component" value="Unassembled WGS sequence"/>
</dbReference>
<gene>
    <name evidence="2" type="ORF">EZS28_047995</name>
</gene>
<dbReference type="PANTHER" id="PTHR33050">
    <property type="entry name" value="REVERSE TRANSCRIPTASE DOMAIN-CONTAINING PROTEIN"/>
    <property type="match status" value="1"/>
</dbReference>
<dbReference type="PANTHER" id="PTHR33050:SF7">
    <property type="entry name" value="RIBONUCLEASE H"/>
    <property type="match status" value="1"/>
</dbReference>
<protein>
    <recommendedName>
        <fullName evidence="1">Reverse transcriptase domain-containing protein</fullName>
    </recommendedName>
</protein>
<dbReference type="InterPro" id="IPR043502">
    <property type="entry name" value="DNA/RNA_pol_sf"/>
</dbReference>
<comment type="caution">
    <text evidence="2">The sequence shown here is derived from an EMBL/GenBank/DDBJ whole genome shotgun (WGS) entry which is preliminary data.</text>
</comment>
<proteinExistence type="predicted"/>
<dbReference type="SUPFAM" id="SSF56672">
    <property type="entry name" value="DNA/RNA polymerases"/>
    <property type="match status" value="1"/>
</dbReference>